<dbReference type="RefSeq" id="WP_169751080.1">
    <property type="nucleotide sequence ID" value="NZ_CP012154.1"/>
</dbReference>
<sequence>MRRALVLTAAASLVSVFAFRWWLPAEHRATPTLALPDTRFDYSLGDYQALFHDDQGRPELRIRGPRLEHDANSRTVRLDQPRFSLLDDSGAWEGRADHGEFQREESLLLLSGQVQLERATPTGPVRLETEALQHQRPARTISADVPVRLSRPGTELDAGGLMMHLDNETVEFSDDVQIEAHPAARRPRDPSGTGG</sequence>
<dbReference type="NCBIfam" id="TIGR04409">
    <property type="entry name" value="LptC_YrbK"/>
    <property type="match status" value="1"/>
</dbReference>
<dbReference type="AlphaFoldDB" id="A0A0K0XTI0"/>
<dbReference type="InterPro" id="IPR026265">
    <property type="entry name" value="LptC"/>
</dbReference>
<protein>
    <submittedName>
        <fullName evidence="1">Uncharacterized protein</fullName>
    </submittedName>
</protein>
<dbReference type="InterPro" id="IPR010664">
    <property type="entry name" value="LipoPS_assembly_LptC-rel"/>
</dbReference>
<dbReference type="PANTHER" id="PTHR37481">
    <property type="entry name" value="LIPOPOLYSACCHARIDE EXPORT SYSTEM PROTEIN LPTC"/>
    <property type="match status" value="1"/>
</dbReference>
<dbReference type="InterPro" id="IPR052363">
    <property type="entry name" value="LPS_export_LptC"/>
</dbReference>
<dbReference type="PANTHER" id="PTHR37481:SF1">
    <property type="entry name" value="LIPOPOLYSACCHARIDE EXPORT SYSTEM PROTEIN LPTC"/>
    <property type="match status" value="1"/>
</dbReference>
<dbReference type="GO" id="GO:0017089">
    <property type="term" value="F:glycolipid transfer activity"/>
    <property type="evidence" value="ECO:0007669"/>
    <property type="project" value="TreeGrafter"/>
</dbReference>
<dbReference type="KEGG" id="wma:WM2015_638"/>
<gene>
    <name evidence="1" type="ORF">WM2015_638</name>
</gene>
<proteinExistence type="predicted"/>
<dbReference type="GO" id="GO:0005886">
    <property type="term" value="C:plasma membrane"/>
    <property type="evidence" value="ECO:0007669"/>
    <property type="project" value="InterPro"/>
</dbReference>
<dbReference type="GO" id="GO:0030288">
    <property type="term" value="C:outer membrane-bounded periplasmic space"/>
    <property type="evidence" value="ECO:0007669"/>
    <property type="project" value="TreeGrafter"/>
</dbReference>
<keyword evidence="2" id="KW-1185">Reference proteome</keyword>
<dbReference type="GO" id="GO:0015221">
    <property type="term" value="F:lipopolysaccharide transmembrane transporter activity"/>
    <property type="evidence" value="ECO:0007669"/>
    <property type="project" value="InterPro"/>
</dbReference>
<dbReference type="Proteomes" id="UP000066624">
    <property type="component" value="Chromosome"/>
</dbReference>
<evidence type="ECO:0000313" key="1">
    <source>
        <dbReference type="EMBL" id="AKS41019.1"/>
    </source>
</evidence>
<dbReference type="STRING" id="1579979.WM2015_638"/>
<dbReference type="EMBL" id="CP012154">
    <property type="protein sequence ID" value="AKS41019.1"/>
    <property type="molecule type" value="Genomic_DNA"/>
</dbReference>
<organism evidence="1 2">
    <name type="scientific">Wenzhouxiangella marina</name>
    <dbReference type="NCBI Taxonomy" id="1579979"/>
    <lineage>
        <taxon>Bacteria</taxon>
        <taxon>Pseudomonadati</taxon>
        <taxon>Pseudomonadota</taxon>
        <taxon>Gammaproteobacteria</taxon>
        <taxon>Chromatiales</taxon>
        <taxon>Wenzhouxiangellaceae</taxon>
        <taxon>Wenzhouxiangella</taxon>
    </lineage>
</organism>
<reference evidence="2" key="1">
    <citation type="submission" date="2015-07" db="EMBL/GenBank/DDBJ databases">
        <authorList>
            <person name="Kim K.M."/>
        </authorList>
    </citation>
    <scope>NUCLEOTIDE SEQUENCE [LARGE SCALE GENOMIC DNA]</scope>
    <source>
        <strain evidence="2">KCTC 42284</strain>
    </source>
</reference>
<name>A0A0K0XTI0_9GAMM</name>
<dbReference type="Gene3D" id="2.60.450.10">
    <property type="entry name" value="Lipopolysaccharide (LPS) transport protein A like domain"/>
    <property type="match status" value="1"/>
</dbReference>
<evidence type="ECO:0000313" key="2">
    <source>
        <dbReference type="Proteomes" id="UP000066624"/>
    </source>
</evidence>
<dbReference type="Pfam" id="PF06835">
    <property type="entry name" value="LptC"/>
    <property type="match status" value="1"/>
</dbReference>
<accession>A0A0K0XTI0</accession>